<dbReference type="Pfam" id="PF00501">
    <property type="entry name" value="AMP-binding"/>
    <property type="match status" value="1"/>
</dbReference>
<dbReference type="Gene3D" id="3.30.300.30">
    <property type="match status" value="1"/>
</dbReference>
<dbReference type="InterPro" id="IPR025110">
    <property type="entry name" value="AMP-bd_C"/>
</dbReference>
<dbReference type="InterPro" id="IPR032387">
    <property type="entry name" value="ACAS_N"/>
</dbReference>
<proteinExistence type="inferred from homology"/>
<keyword evidence="2" id="KW-0436">Ligase</keyword>
<dbReference type="Pfam" id="PF13193">
    <property type="entry name" value="AMP-binding_C"/>
    <property type="match status" value="1"/>
</dbReference>
<comment type="caution">
    <text evidence="8">The sequence shown here is derived from an EMBL/GenBank/DDBJ whole genome shotgun (WGS) entry which is preliminary data.</text>
</comment>
<dbReference type="InterPro" id="IPR000873">
    <property type="entry name" value="AMP-dep_synth/lig_dom"/>
</dbReference>
<dbReference type="InterPro" id="IPR045851">
    <property type="entry name" value="AMP-bd_C_sf"/>
</dbReference>
<feature type="domain" description="Acetyl-coenzyme A synthetase N-terminal" evidence="7">
    <location>
        <begin position="22"/>
        <end position="72"/>
    </location>
</feature>
<dbReference type="GO" id="GO:0006629">
    <property type="term" value="P:lipid metabolic process"/>
    <property type="evidence" value="ECO:0007669"/>
    <property type="project" value="InterPro"/>
</dbReference>
<dbReference type="NCBIfam" id="NF002937">
    <property type="entry name" value="PRK03584.1"/>
    <property type="match status" value="1"/>
</dbReference>
<keyword evidence="4" id="KW-0067">ATP-binding</keyword>
<dbReference type="SUPFAM" id="SSF56801">
    <property type="entry name" value="Acetyl-CoA synthetase-like"/>
    <property type="match status" value="1"/>
</dbReference>
<dbReference type="PROSITE" id="PS00455">
    <property type="entry name" value="AMP_BINDING"/>
    <property type="match status" value="1"/>
</dbReference>
<name>A0A5M3XNA8_9ACTN</name>
<dbReference type="InterPro" id="IPR042099">
    <property type="entry name" value="ANL_N_sf"/>
</dbReference>
<accession>A0A5M3XNA8</accession>
<feature type="domain" description="AMP-dependent synthetase/ligase" evidence="5">
    <location>
        <begin position="83"/>
        <end position="457"/>
    </location>
</feature>
<dbReference type="Pfam" id="PF16177">
    <property type="entry name" value="ACAS_N"/>
    <property type="match status" value="1"/>
</dbReference>
<evidence type="ECO:0000256" key="1">
    <source>
        <dbReference type="ARBA" id="ARBA00006432"/>
    </source>
</evidence>
<dbReference type="InterPro" id="IPR020845">
    <property type="entry name" value="AMP-binding_CS"/>
</dbReference>
<evidence type="ECO:0000259" key="7">
    <source>
        <dbReference type="Pfam" id="PF16177"/>
    </source>
</evidence>
<keyword evidence="3" id="KW-0547">Nucleotide-binding</keyword>
<dbReference type="Gene3D" id="3.40.50.12780">
    <property type="entry name" value="N-terminal domain of ligase-like"/>
    <property type="match status" value="1"/>
</dbReference>
<protein>
    <submittedName>
        <fullName evidence="8">Acetoacetyl-CoA synthetase</fullName>
    </submittedName>
</protein>
<dbReference type="GO" id="GO:0030729">
    <property type="term" value="F:acetoacetate-CoA ligase activity"/>
    <property type="evidence" value="ECO:0007669"/>
    <property type="project" value="InterPro"/>
</dbReference>
<reference evidence="8 9" key="1">
    <citation type="submission" date="2019-10" db="EMBL/GenBank/DDBJ databases">
        <title>Whole genome shotgun sequence of Acrocarpospora pleiomorpha NBRC 16267.</title>
        <authorList>
            <person name="Ichikawa N."/>
            <person name="Kimura A."/>
            <person name="Kitahashi Y."/>
            <person name="Komaki H."/>
            <person name="Oguchi A."/>
        </authorList>
    </citation>
    <scope>NUCLEOTIDE SEQUENCE [LARGE SCALE GENOMIC DNA]</scope>
    <source>
        <strain evidence="8 9">NBRC 16267</strain>
    </source>
</reference>
<organism evidence="8 9">
    <name type="scientific">Acrocarpospora pleiomorpha</name>
    <dbReference type="NCBI Taxonomy" id="90975"/>
    <lineage>
        <taxon>Bacteria</taxon>
        <taxon>Bacillati</taxon>
        <taxon>Actinomycetota</taxon>
        <taxon>Actinomycetes</taxon>
        <taxon>Streptosporangiales</taxon>
        <taxon>Streptosporangiaceae</taxon>
        <taxon>Acrocarpospora</taxon>
    </lineage>
</organism>
<evidence type="ECO:0000313" key="9">
    <source>
        <dbReference type="Proteomes" id="UP000377595"/>
    </source>
</evidence>
<keyword evidence="9" id="KW-1185">Reference proteome</keyword>
<dbReference type="AlphaFoldDB" id="A0A5M3XNA8"/>
<evidence type="ECO:0000259" key="6">
    <source>
        <dbReference type="Pfam" id="PF13193"/>
    </source>
</evidence>
<evidence type="ECO:0000256" key="3">
    <source>
        <dbReference type="ARBA" id="ARBA00022741"/>
    </source>
</evidence>
<feature type="domain" description="AMP-binding enzyme C-terminal" evidence="6">
    <location>
        <begin position="529"/>
        <end position="599"/>
    </location>
</feature>
<sequence length="647" mass="69714">MGRFAARVASRHGVDVSDYGLLHAWSVAHPGTFWGEVWDFFEVISSRPYDTVLEEPRMPGARWFTGARLNYVDQVLRHVGRLDTPAVVVVAEDGTRREVRWDELGERVAAFAATLREAGVEPGDRVAGYLPNADEAIVAFLGTAAVGAVWACCAPDYGASAASDRLAQLEPTVLVGATAYSFGGVLRDRRDVIAELVHRLNPRLVVTVPRGGLDVEPAHQPAGTRFVTWSDAVATAGIDTFRTEQVAPDHPLWVLFTSGTTGIPKGIVHGHAGVVVTHLVMLGLQQDLSAGSTLFWYTTTNWMLWNVVVSALLAGVTTVAYEGSPLFPTADRLWEIAEQERATQLGTSPGLLRAAVAAGLRPGDDHDLAHLTQIMVTGAPVAESLYDWAADAVSPDVPLISTSGGTDVVSSFVGGAPGLPVHRGEIPGPFLGVAVEAFDDDGRPVRDTVGELVVTVPMPSMPLGFWRDVTGERYREAYFATFPGVWRHGDWVTHTGRGTFVVHGRSDSTLNRNGVRIGSADLYQVVEGAAGVAEALVLGVERPDGSYRMPMFLVPQDGRALDNEAIELIRHKLRTEGSPRHVPDEFHVVPAVPHTKTGKKLEVPLKRILQGADPGEVLSAGAIDRPELVSFYVDLARRWADEESSAS</sequence>
<dbReference type="Proteomes" id="UP000377595">
    <property type="component" value="Unassembled WGS sequence"/>
</dbReference>
<evidence type="ECO:0000313" key="8">
    <source>
        <dbReference type="EMBL" id="GES22815.1"/>
    </source>
</evidence>
<comment type="similarity">
    <text evidence="1">Belongs to the ATP-dependent AMP-binding enzyme family.</text>
</comment>
<gene>
    <name evidence="8" type="ORF">Aple_057140</name>
</gene>
<evidence type="ECO:0000256" key="4">
    <source>
        <dbReference type="ARBA" id="ARBA00022840"/>
    </source>
</evidence>
<evidence type="ECO:0000259" key="5">
    <source>
        <dbReference type="Pfam" id="PF00501"/>
    </source>
</evidence>
<evidence type="ECO:0000256" key="2">
    <source>
        <dbReference type="ARBA" id="ARBA00022598"/>
    </source>
</evidence>
<dbReference type="PANTHER" id="PTHR42921:SF1">
    <property type="entry name" value="ACETOACETYL-COA SYNTHETASE"/>
    <property type="match status" value="1"/>
</dbReference>
<dbReference type="InterPro" id="IPR005914">
    <property type="entry name" value="Acac_CoA_synth"/>
</dbReference>
<dbReference type="EMBL" id="BLAF01000034">
    <property type="protein sequence ID" value="GES22815.1"/>
    <property type="molecule type" value="Genomic_DNA"/>
</dbReference>
<dbReference type="PANTHER" id="PTHR42921">
    <property type="entry name" value="ACETOACETYL-COA SYNTHETASE"/>
    <property type="match status" value="1"/>
</dbReference>
<dbReference type="GO" id="GO:0005524">
    <property type="term" value="F:ATP binding"/>
    <property type="evidence" value="ECO:0007669"/>
    <property type="project" value="UniProtKB-KW"/>
</dbReference>
<dbReference type="NCBIfam" id="TIGR01217">
    <property type="entry name" value="ac_ac_CoA_syn"/>
    <property type="match status" value="1"/>
</dbReference>